<dbReference type="EMBL" id="LNRQ01000009">
    <property type="protein sequence ID" value="KZM81520.1"/>
    <property type="molecule type" value="Genomic_DNA"/>
</dbReference>
<protein>
    <recommendedName>
        <fullName evidence="5">CASP-like protein</fullName>
    </recommendedName>
</protein>
<gene>
    <name evidence="2" type="ORF">DCAR_029133</name>
    <name evidence="3" type="ORF">DCAR_0933489</name>
</gene>
<evidence type="ECO:0000313" key="4">
    <source>
        <dbReference type="Proteomes" id="UP000077755"/>
    </source>
</evidence>
<organism evidence="2">
    <name type="scientific">Daucus carota subsp. sativus</name>
    <name type="common">Carrot</name>
    <dbReference type="NCBI Taxonomy" id="79200"/>
    <lineage>
        <taxon>Eukaryota</taxon>
        <taxon>Viridiplantae</taxon>
        <taxon>Streptophyta</taxon>
        <taxon>Embryophyta</taxon>
        <taxon>Tracheophyta</taxon>
        <taxon>Spermatophyta</taxon>
        <taxon>Magnoliopsida</taxon>
        <taxon>eudicotyledons</taxon>
        <taxon>Gunneridae</taxon>
        <taxon>Pentapetalae</taxon>
        <taxon>asterids</taxon>
        <taxon>campanulids</taxon>
        <taxon>Apiales</taxon>
        <taxon>Apiaceae</taxon>
        <taxon>Apioideae</taxon>
        <taxon>Scandiceae</taxon>
        <taxon>Daucinae</taxon>
        <taxon>Daucus</taxon>
        <taxon>Daucus sect. Daucus</taxon>
    </lineage>
</organism>
<evidence type="ECO:0000256" key="1">
    <source>
        <dbReference type="SAM" id="Phobius"/>
    </source>
</evidence>
<feature type="transmembrane region" description="Helical" evidence="1">
    <location>
        <begin position="53"/>
        <end position="73"/>
    </location>
</feature>
<reference evidence="3" key="2">
    <citation type="submission" date="2022-03" db="EMBL/GenBank/DDBJ databases">
        <title>Draft title - Genomic analysis of global carrot germplasm unveils the trajectory of domestication and the origin of high carotenoid orange carrot.</title>
        <authorList>
            <person name="Iorizzo M."/>
            <person name="Ellison S."/>
            <person name="Senalik D."/>
            <person name="Macko-Podgorni A."/>
            <person name="Grzebelus D."/>
            <person name="Bostan H."/>
            <person name="Rolling W."/>
            <person name="Curaba J."/>
            <person name="Simon P."/>
        </authorList>
    </citation>
    <scope>NUCLEOTIDE SEQUENCE</scope>
    <source>
        <tissue evidence="3">Leaf</tissue>
    </source>
</reference>
<feature type="transmembrane region" description="Helical" evidence="1">
    <location>
        <begin position="21"/>
        <end position="47"/>
    </location>
</feature>
<keyword evidence="1" id="KW-1133">Transmembrane helix</keyword>
<dbReference type="Proteomes" id="UP000077755">
    <property type="component" value="Chromosome 9"/>
</dbReference>
<accession>A0A175YDZ8</accession>
<name>A0A175YDZ8_DAUCS</name>
<keyword evidence="1" id="KW-0812">Transmembrane</keyword>
<evidence type="ECO:0008006" key="5">
    <source>
        <dbReference type="Google" id="ProtNLM"/>
    </source>
</evidence>
<keyword evidence="4" id="KW-1185">Reference proteome</keyword>
<reference evidence="2" key="1">
    <citation type="journal article" date="2016" name="Nat. Genet.">
        <title>A high-quality carrot genome assembly provides new insights into carotenoid accumulation and asterid genome evolution.</title>
        <authorList>
            <person name="Iorizzo M."/>
            <person name="Ellison S."/>
            <person name="Senalik D."/>
            <person name="Zeng P."/>
            <person name="Satapoomin P."/>
            <person name="Huang J."/>
            <person name="Bowman M."/>
            <person name="Iovene M."/>
            <person name="Sanseverino W."/>
            <person name="Cavagnaro P."/>
            <person name="Yildiz M."/>
            <person name="Macko-Podgorni A."/>
            <person name="Moranska E."/>
            <person name="Grzebelus E."/>
            <person name="Grzebelus D."/>
            <person name="Ashrafi H."/>
            <person name="Zheng Z."/>
            <person name="Cheng S."/>
            <person name="Spooner D."/>
            <person name="Van Deynze A."/>
            <person name="Simon P."/>
        </authorList>
    </citation>
    <scope>NUCLEOTIDE SEQUENCE [LARGE SCALE GENOMIC DNA]</scope>
    <source>
        <tissue evidence="2">Leaf</tissue>
    </source>
</reference>
<evidence type="ECO:0000313" key="3">
    <source>
        <dbReference type="EMBL" id="WOH13974.1"/>
    </source>
</evidence>
<dbReference type="AlphaFoldDB" id="A0A175YDZ8"/>
<dbReference type="EMBL" id="CP093351">
    <property type="protein sequence ID" value="WOH13974.1"/>
    <property type="molecule type" value="Genomic_DNA"/>
</dbReference>
<keyword evidence="1" id="KW-0472">Membrane</keyword>
<dbReference type="Gramene" id="KZM81520">
    <property type="protein sequence ID" value="KZM81520"/>
    <property type="gene ID" value="DCAR_029133"/>
</dbReference>
<sequence length="101" mass="11285">MQNSDRVFSRHVAIWSKNWIAFRYAALLALASFLLITDIYCSALLFMYDSDNIVYGLAVMGIGNFIAFAALAAQARELVDDSKTADGVPWWCYGCTNSRCN</sequence>
<proteinExistence type="predicted"/>
<evidence type="ECO:0000313" key="2">
    <source>
        <dbReference type="EMBL" id="KZM81520.1"/>
    </source>
</evidence>